<dbReference type="InterPro" id="IPR003593">
    <property type="entry name" value="AAA+_ATPase"/>
</dbReference>
<dbReference type="Pfam" id="PF00005">
    <property type="entry name" value="ABC_tran"/>
    <property type="match status" value="2"/>
</dbReference>
<dbReference type="InterPro" id="IPR003439">
    <property type="entry name" value="ABC_transporter-like_ATP-bd"/>
</dbReference>
<dbReference type="InterPro" id="IPR027417">
    <property type="entry name" value="P-loop_NTPase"/>
</dbReference>
<name>A0A7H8NIS8_9ACTN</name>
<dbReference type="PROSITE" id="PS00211">
    <property type="entry name" value="ABC_TRANSPORTER_1"/>
    <property type="match status" value="2"/>
</dbReference>
<evidence type="ECO:0000313" key="7">
    <source>
        <dbReference type="EMBL" id="QKW54246.1"/>
    </source>
</evidence>
<accession>A0A7H8NIS8</accession>
<dbReference type="InterPro" id="IPR050319">
    <property type="entry name" value="ABC_transp_ATP-bind"/>
</dbReference>
<dbReference type="GO" id="GO:0055085">
    <property type="term" value="P:transmembrane transport"/>
    <property type="evidence" value="ECO:0007669"/>
    <property type="project" value="UniProtKB-ARBA"/>
</dbReference>
<evidence type="ECO:0000256" key="1">
    <source>
        <dbReference type="ARBA" id="ARBA00005417"/>
    </source>
</evidence>
<gene>
    <name evidence="7" type="ORF">HUT08_04730</name>
</gene>
<dbReference type="InterPro" id="IPR017871">
    <property type="entry name" value="ABC_transporter-like_CS"/>
</dbReference>
<feature type="compositionally biased region" description="Basic residues" evidence="5">
    <location>
        <begin position="1"/>
        <end position="12"/>
    </location>
</feature>
<dbReference type="SMART" id="SM00382">
    <property type="entry name" value="AAA"/>
    <property type="match status" value="2"/>
</dbReference>
<feature type="compositionally biased region" description="Low complexity" evidence="5">
    <location>
        <begin position="59"/>
        <end position="69"/>
    </location>
</feature>
<evidence type="ECO:0000259" key="6">
    <source>
        <dbReference type="PROSITE" id="PS50893"/>
    </source>
</evidence>
<dbReference type="AlphaFoldDB" id="A0A7H8NIS8"/>
<feature type="compositionally biased region" description="Basic residues" evidence="5">
    <location>
        <begin position="38"/>
        <end position="50"/>
    </location>
</feature>
<evidence type="ECO:0000256" key="3">
    <source>
        <dbReference type="ARBA" id="ARBA00022741"/>
    </source>
</evidence>
<comment type="similarity">
    <text evidence="1">Belongs to the ABC transporter superfamily.</text>
</comment>
<evidence type="ECO:0000256" key="4">
    <source>
        <dbReference type="ARBA" id="ARBA00022840"/>
    </source>
</evidence>
<dbReference type="PANTHER" id="PTHR43776:SF7">
    <property type="entry name" value="D,D-DIPEPTIDE TRANSPORT ATP-BINDING PROTEIN DDPF-RELATED"/>
    <property type="match status" value="1"/>
</dbReference>
<dbReference type="PANTHER" id="PTHR43776">
    <property type="entry name" value="TRANSPORT ATP-BINDING PROTEIN"/>
    <property type="match status" value="1"/>
</dbReference>
<feature type="compositionally biased region" description="Low complexity" evidence="5">
    <location>
        <begin position="315"/>
        <end position="339"/>
    </location>
</feature>
<dbReference type="SUPFAM" id="SSF52540">
    <property type="entry name" value="P-loop containing nucleoside triphosphate hydrolases"/>
    <property type="match status" value="2"/>
</dbReference>
<feature type="domain" description="ABC transporter" evidence="6">
    <location>
        <begin position="342"/>
        <end position="585"/>
    </location>
</feature>
<keyword evidence="8" id="KW-1185">Reference proteome</keyword>
<keyword evidence="2" id="KW-0813">Transport</keyword>
<feature type="region of interest" description="Disordered" evidence="5">
    <location>
        <begin position="1"/>
        <end position="69"/>
    </location>
</feature>
<feature type="domain" description="ABC transporter" evidence="6">
    <location>
        <begin position="72"/>
        <end position="313"/>
    </location>
</feature>
<dbReference type="GO" id="GO:0005524">
    <property type="term" value="F:ATP binding"/>
    <property type="evidence" value="ECO:0007669"/>
    <property type="project" value="UniProtKB-KW"/>
</dbReference>
<protein>
    <submittedName>
        <fullName evidence="7">ABC transporter ATP-binding protein</fullName>
    </submittedName>
</protein>
<dbReference type="CDD" id="cd03257">
    <property type="entry name" value="ABC_NikE_OppD_transporters"/>
    <property type="match status" value="1"/>
</dbReference>
<reference evidence="7 8" key="1">
    <citation type="submission" date="2020-06" db="EMBL/GenBank/DDBJ databases">
        <title>Genome mining for natural products.</title>
        <authorList>
            <person name="Zhang B."/>
            <person name="Shi J."/>
            <person name="Ge H."/>
        </authorList>
    </citation>
    <scope>NUCLEOTIDE SEQUENCE [LARGE SCALE GENOMIC DNA]</scope>
    <source>
        <strain evidence="7 8">NA00687</strain>
    </source>
</reference>
<keyword evidence="4 7" id="KW-0067">ATP-binding</keyword>
<feature type="region of interest" description="Disordered" evidence="5">
    <location>
        <begin position="290"/>
        <end position="339"/>
    </location>
</feature>
<dbReference type="PROSITE" id="PS50893">
    <property type="entry name" value="ABC_TRANSPORTER_2"/>
    <property type="match status" value="2"/>
</dbReference>
<keyword evidence="3" id="KW-0547">Nucleotide-binding</keyword>
<organism evidence="7 8">
    <name type="scientific">Streptomyces buecherae</name>
    <dbReference type="NCBI Taxonomy" id="2763006"/>
    <lineage>
        <taxon>Bacteria</taxon>
        <taxon>Bacillati</taxon>
        <taxon>Actinomycetota</taxon>
        <taxon>Actinomycetes</taxon>
        <taxon>Kitasatosporales</taxon>
        <taxon>Streptomycetaceae</taxon>
        <taxon>Streptomyces</taxon>
    </lineage>
</organism>
<evidence type="ECO:0000256" key="2">
    <source>
        <dbReference type="ARBA" id="ARBA00022448"/>
    </source>
</evidence>
<dbReference type="EMBL" id="CP054929">
    <property type="protein sequence ID" value="QKW54246.1"/>
    <property type="molecule type" value="Genomic_DNA"/>
</dbReference>
<dbReference type="GO" id="GO:0016887">
    <property type="term" value="F:ATP hydrolysis activity"/>
    <property type="evidence" value="ECO:0007669"/>
    <property type="project" value="InterPro"/>
</dbReference>
<evidence type="ECO:0000313" key="8">
    <source>
        <dbReference type="Proteomes" id="UP000509303"/>
    </source>
</evidence>
<dbReference type="Gene3D" id="3.40.50.300">
    <property type="entry name" value="P-loop containing nucleotide triphosphate hydrolases"/>
    <property type="match status" value="2"/>
</dbReference>
<sequence>MGRGGPQHRHRPAGHERQPGGRRARPAGRPKGGDRAVTHRARWTSRKHPRERPTPPAAAPGADSPDAAEPTVRVTDLTVVSTTGGHPLLDAGSLTVRPGHVVALTGPSGAGKTTLLRAVCGALPPGTERAGGEVEVLGRPVLRLAERELRALRRHHVAYVGQDPGSRLNPRMRVRSLLRETAVRPEPDTVERLLTEVRLPVDEGLADRRPGALSGGQQRRVALARALAREPVVLLLDEPTAGLHPALRDEVGDLLRHLATEHRLAIALSCHDADLVSRLADEVVELRPAARPSSTVAPCAPGTALARRPAPSADAPTEATVPSVAPATTTPTTPAAPTPALLTVRDLGAVVGPRRARRTVLRGVGLALPAGGSIGIVGVSGSGKTTLARAVVGLHKPTAGTVALRGTPLAASVHGRSRDQRRRMQLVPQDPLGALNPSVTAGAAIARPLRLHHRTGGAEARARVAELLEQVALPADFADRYPHELSGGQRQRVSIARALAARPDVLVCDEVTSALDGETATAIMDLLVALRERHGLALALISHDLRLIGDRTDTVLVLDAGRAVEAGPTERVFRAPEHAVTQALLAGRLPAAGSASVA</sequence>
<proteinExistence type="inferred from homology"/>
<dbReference type="Proteomes" id="UP000509303">
    <property type="component" value="Chromosome"/>
</dbReference>
<evidence type="ECO:0000256" key="5">
    <source>
        <dbReference type="SAM" id="MobiDB-lite"/>
    </source>
</evidence>